<dbReference type="OrthoDB" id="5517888at2"/>
<name>A0A4U1IV98_9BACT</name>
<dbReference type="Proteomes" id="UP000309215">
    <property type="component" value="Unassembled WGS sequence"/>
</dbReference>
<dbReference type="RefSeq" id="WP_136934675.1">
    <property type="nucleotide sequence ID" value="NZ_SSMQ01000069.1"/>
</dbReference>
<protein>
    <submittedName>
        <fullName evidence="1">Uncharacterized protein</fullName>
    </submittedName>
</protein>
<accession>A0A4U1IV98</accession>
<evidence type="ECO:0000313" key="1">
    <source>
        <dbReference type="EMBL" id="TKC98375.1"/>
    </source>
</evidence>
<gene>
    <name evidence="1" type="ORF">E8A74_41520</name>
</gene>
<evidence type="ECO:0000313" key="2">
    <source>
        <dbReference type="Proteomes" id="UP000309215"/>
    </source>
</evidence>
<dbReference type="AlphaFoldDB" id="A0A4U1IV98"/>
<sequence length="131" mass="13598">MTQARGIGRAEILRLAAMLVLVVAAPTVGDIGSCGEAPADLDAAAFFREKAAVDCARCEECGFSTAACARACDPMQPAQSFPEGCYPIVHDGDVCLRALEAASCDTYASFVADQGSTISTECNFCPPEAKP</sequence>
<organism evidence="1 2">
    <name type="scientific">Polyangium fumosum</name>
    <dbReference type="NCBI Taxonomy" id="889272"/>
    <lineage>
        <taxon>Bacteria</taxon>
        <taxon>Pseudomonadati</taxon>
        <taxon>Myxococcota</taxon>
        <taxon>Polyangia</taxon>
        <taxon>Polyangiales</taxon>
        <taxon>Polyangiaceae</taxon>
        <taxon>Polyangium</taxon>
    </lineage>
</organism>
<keyword evidence="2" id="KW-1185">Reference proteome</keyword>
<reference evidence="1 2" key="1">
    <citation type="submission" date="2019-04" db="EMBL/GenBank/DDBJ databases">
        <authorList>
            <person name="Li Y."/>
            <person name="Wang J."/>
        </authorList>
    </citation>
    <scope>NUCLEOTIDE SEQUENCE [LARGE SCALE GENOMIC DNA]</scope>
    <source>
        <strain evidence="1 2">DSM 14668</strain>
    </source>
</reference>
<comment type="caution">
    <text evidence="1">The sequence shown here is derived from an EMBL/GenBank/DDBJ whole genome shotgun (WGS) entry which is preliminary data.</text>
</comment>
<proteinExistence type="predicted"/>
<dbReference type="EMBL" id="SSMQ01000069">
    <property type="protein sequence ID" value="TKC98375.1"/>
    <property type="molecule type" value="Genomic_DNA"/>
</dbReference>